<name>A0ABW3BF04_9ACTN</name>
<feature type="transmembrane region" description="Helical" evidence="6">
    <location>
        <begin position="47"/>
        <end position="66"/>
    </location>
</feature>
<feature type="transmembrane region" description="Helical" evidence="6">
    <location>
        <begin position="107"/>
        <end position="125"/>
    </location>
</feature>
<feature type="transmembrane region" description="Helical" evidence="6">
    <location>
        <begin position="434"/>
        <end position="456"/>
    </location>
</feature>
<evidence type="ECO:0000256" key="4">
    <source>
        <dbReference type="ARBA" id="ARBA00023136"/>
    </source>
</evidence>
<protein>
    <submittedName>
        <fullName evidence="8">FUSC family protein</fullName>
    </submittedName>
</protein>
<keyword evidence="3 6" id="KW-1133">Transmembrane helix</keyword>
<dbReference type="EMBL" id="JBHTHR010000277">
    <property type="protein sequence ID" value="MFD0801702.1"/>
    <property type="molecule type" value="Genomic_DNA"/>
</dbReference>
<evidence type="ECO:0000256" key="2">
    <source>
        <dbReference type="ARBA" id="ARBA00022692"/>
    </source>
</evidence>
<feature type="transmembrane region" description="Helical" evidence="6">
    <location>
        <begin position="180"/>
        <end position="201"/>
    </location>
</feature>
<dbReference type="Pfam" id="PF13515">
    <property type="entry name" value="FUSC_2"/>
    <property type="match status" value="1"/>
</dbReference>
<reference evidence="9" key="1">
    <citation type="journal article" date="2019" name="Int. J. Syst. Evol. Microbiol.">
        <title>The Global Catalogue of Microorganisms (GCM) 10K type strain sequencing project: providing services to taxonomists for standard genome sequencing and annotation.</title>
        <authorList>
            <consortium name="The Broad Institute Genomics Platform"/>
            <consortium name="The Broad Institute Genome Sequencing Center for Infectious Disease"/>
            <person name="Wu L."/>
            <person name="Ma J."/>
        </authorList>
    </citation>
    <scope>NUCLEOTIDE SEQUENCE [LARGE SCALE GENOMIC DNA]</scope>
    <source>
        <strain evidence="9">CCUG 63369</strain>
    </source>
</reference>
<feature type="region of interest" description="Disordered" evidence="5">
    <location>
        <begin position="675"/>
        <end position="707"/>
    </location>
</feature>
<evidence type="ECO:0000259" key="7">
    <source>
        <dbReference type="Pfam" id="PF13515"/>
    </source>
</evidence>
<feature type="transmembrane region" description="Helical" evidence="6">
    <location>
        <begin position="408"/>
        <end position="427"/>
    </location>
</feature>
<feature type="compositionally biased region" description="Basic and acidic residues" evidence="5">
    <location>
        <begin position="679"/>
        <end position="692"/>
    </location>
</feature>
<evidence type="ECO:0000313" key="9">
    <source>
        <dbReference type="Proteomes" id="UP001596956"/>
    </source>
</evidence>
<feature type="transmembrane region" description="Helical" evidence="6">
    <location>
        <begin position="158"/>
        <end position="174"/>
    </location>
</feature>
<dbReference type="InterPro" id="IPR049453">
    <property type="entry name" value="Memb_transporter_dom"/>
</dbReference>
<keyword evidence="2 6" id="KW-0812">Transmembrane</keyword>
<keyword evidence="9" id="KW-1185">Reference proteome</keyword>
<accession>A0ABW3BF04</accession>
<evidence type="ECO:0000256" key="3">
    <source>
        <dbReference type="ARBA" id="ARBA00022989"/>
    </source>
</evidence>
<sequence length="707" mass="75780">METVHDKGAKASGGSDDPTPSEPIWNPPARVRARVADRPRHRVDLKALFGLASGGWAWSIAAKAAVAMSSSFGLAVLLFGPRVATLAALGSMTVLYERETPYRYRSVALALVGLGFVACVSVGSLTAFNPWLAAVSIGVVAGVVTWLCQALRVDRPGPLFFVLVCAISTIAPGGPADVPLHALVAALGAGVGWGVSMAEGLMRSRHPEHRAVADAFRQLAALLRAIGTPRLDHVQHEASIAVARAWRIVLLSQSRGYRDSPPAARLRALLRWVSDIHLAATDVSLSRTEQLPPVAADFAEALAVAVGKPEQTPDEGELDELRKGLRPRSLEARLYSRLGRAAQAARRSEHEPEGHGLKLHDAPYPPLLQSLRSSLLAGSLIRPTALRMGITVALAGLAGLALGIDRFYWISITATAVLQAGNVVLTVNRSVQRALGTLIGVVIGALVLSAPLPLTATVPMAACFMGLTQLVVPRNFFYASICLTPMALILAHTADPNPVEQLAQARILDTVLGSVAGMAGAVLLWRRAAAARLPQTVVDVLDTTRTVLLAVLDPEVEPGPARTYRLRRDLRSALVSLRGVYDSAIGDVPRASTTRPLWPVVVAAQRAGYLALAALALEKPPPASQITLQRLDLAFDELISALQERRTPRLGALPRLVDYPRINMELRALSSAMRTAVAQDERTAEREHERRAQRERHRAQEEVDADL</sequence>
<evidence type="ECO:0000256" key="5">
    <source>
        <dbReference type="SAM" id="MobiDB-lite"/>
    </source>
</evidence>
<comment type="caution">
    <text evidence="8">The sequence shown here is derived from an EMBL/GenBank/DDBJ whole genome shotgun (WGS) entry which is preliminary data.</text>
</comment>
<keyword evidence="4 6" id="KW-0472">Membrane</keyword>
<proteinExistence type="predicted"/>
<evidence type="ECO:0000313" key="8">
    <source>
        <dbReference type="EMBL" id="MFD0801702.1"/>
    </source>
</evidence>
<feature type="domain" description="Integral membrane bound transporter" evidence="7">
    <location>
        <begin position="394"/>
        <end position="518"/>
    </location>
</feature>
<gene>
    <name evidence="8" type="ORF">ACFQZU_10285</name>
</gene>
<evidence type="ECO:0000256" key="6">
    <source>
        <dbReference type="SAM" id="Phobius"/>
    </source>
</evidence>
<organism evidence="8 9">
    <name type="scientific">Streptomonospora algeriensis</name>
    <dbReference type="NCBI Taxonomy" id="995084"/>
    <lineage>
        <taxon>Bacteria</taxon>
        <taxon>Bacillati</taxon>
        <taxon>Actinomycetota</taxon>
        <taxon>Actinomycetes</taxon>
        <taxon>Streptosporangiales</taxon>
        <taxon>Nocardiopsidaceae</taxon>
        <taxon>Streptomonospora</taxon>
    </lineage>
</organism>
<feature type="transmembrane region" description="Helical" evidence="6">
    <location>
        <begin position="131"/>
        <end position="151"/>
    </location>
</feature>
<evidence type="ECO:0000256" key="1">
    <source>
        <dbReference type="ARBA" id="ARBA00004141"/>
    </source>
</evidence>
<feature type="transmembrane region" description="Helical" evidence="6">
    <location>
        <begin position="72"/>
        <end position="95"/>
    </location>
</feature>
<dbReference type="Proteomes" id="UP001596956">
    <property type="component" value="Unassembled WGS sequence"/>
</dbReference>
<feature type="transmembrane region" description="Helical" evidence="6">
    <location>
        <begin position="384"/>
        <end position="402"/>
    </location>
</feature>
<comment type="subcellular location">
    <subcellularLocation>
        <location evidence="1">Membrane</location>
        <topology evidence="1">Multi-pass membrane protein</topology>
    </subcellularLocation>
</comment>
<feature type="region of interest" description="Disordered" evidence="5">
    <location>
        <begin position="1"/>
        <end position="28"/>
    </location>
</feature>